<dbReference type="CDD" id="cd14726">
    <property type="entry name" value="TraB_PrgY-like"/>
    <property type="match status" value="1"/>
</dbReference>
<keyword evidence="2" id="KW-0812">Transmembrane</keyword>
<dbReference type="Pfam" id="PF01963">
    <property type="entry name" value="TraB_PrgY_gumN"/>
    <property type="match status" value="1"/>
</dbReference>
<proteinExistence type="predicted"/>
<dbReference type="RefSeq" id="XP_002504027.1">
    <property type="nucleotide sequence ID" value="XM_002503981.1"/>
</dbReference>
<dbReference type="FunCoup" id="C1EAX9">
    <property type="interactions" value="1194"/>
</dbReference>
<reference evidence="3 4" key="1">
    <citation type="journal article" date="2009" name="Science">
        <title>Green evolution and dynamic adaptations revealed by genomes of the marine picoeukaryotes Micromonas.</title>
        <authorList>
            <person name="Worden A.Z."/>
            <person name="Lee J.H."/>
            <person name="Mock T."/>
            <person name="Rouze P."/>
            <person name="Simmons M.P."/>
            <person name="Aerts A.L."/>
            <person name="Allen A.E."/>
            <person name="Cuvelier M.L."/>
            <person name="Derelle E."/>
            <person name="Everett M.V."/>
            <person name="Foulon E."/>
            <person name="Grimwood J."/>
            <person name="Gundlach H."/>
            <person name="Henrissat B."/>
            <person name="Napoli C."/>
            <person name="McDonald S.M."/>
            <person name="Parker M.S."/>
            <person name="Rombauts S."/>
            <person name="Salamov A."/>
            <person name="Von Dassow P."/>
            <person name="Badger J.H."/>
            <person name="Coutinho P.M."/>
            <person name="Demir E."/>
            <person name="Dubchak I."/>
            <person name="Gentemann C."/>
            <person name="Eikrem W."/>
            <person name="Gready J.E."/>
            <person name="John U."/>
            <person name="Lanier W."/>
            <person name="Lindquist E.A."/>
            <person name="Lucas S."/>
            <person name="Mayer K.F."/>
            <person name="Moreau H."/>
            <person name="Not F."/>
            <person name="Otillar R."/>
            <person name="Panaud O."/>
            <person name="Pangilinan J."/>
            <person name="Paulsen I."/>
            <person name="Piegu B."/>
            <person name="Poliakov A."/>
            <person name="Robbens S."/>
            <person name="Schmutz J."/>
            <person name="Toulza E."/>
            <person name="Wyss T."/>
            <person name="Zelensky A."/>
            <person name="Zhou K."/>
            <person name="Armbrust E.V."/>
            <person name="Bhattacharya D."/>
            <person name="Goodenough U.W."/>
            <person name="Van de Peer Y."/>
            <person name="Grigoriev I.V."/>
        </authorList>
    </citation>
    <scope>NUCLEOTIDE SEQUENCE [LARGE SCALE GENOMIC DNA]</scope>
    <source>
        <strain evidence="4">RCC299 / NOUM17</strain>
    </source>
</reference>
<evidence type="ECO:0000256" key="1">
    <source>
        <dbReference type="SAM" id="MobiDB-lite"/>
    </source>
</evidence>
<dbReference type="InterPro" id="IPR046345">
    <property type="entry name" value="TraB_PrgY-like"/>
</dbReference>
<protein>
    <recommendedName>
        <fullName evidence="5">TraB family protein</fullName>
    </recommendedName>
</protein>
<accession>C1EAX9</accession>
<evidence type="ECO:0008006" key="5">
    <source>
        <dbReference type="Google" id="ProtNLM"/>
    </source>
</evidence>
<dbReference type="AlphaFoldDB" id="C1EAX9"/>
<sequence length="383" mass="42002">MEAPAPGTPQPRDEWYDSGDDLSHLDAPASPDPLDDTLDSHPLDSDSDRDVSHIAHDTSSEDDRDDRPPVDDLDGLANHRVLHIHGTPVGICEVHLLGTAHVSWDSARDAVRLVRAIRPDVVFLELCEARRRVIQPRPTDVPTDEPPSPSRMVEMWRRGTPVWGIVHAWMLAVAAKELGVPPGAEFAAAAAAASEVGGCEVVLGDRDVGTTLRRTWHALSVWERVRFVWAMIAGGFNVPNGDELRRMIEELKDADALTEAFKQLGEDFPSLLAPLIHERDAYMVAGLRQIAHRDPHGGNHRPCRKIVAVVGAGHCSGMEDFLSVPWAPGDVASILAEMNEVPDPRDWERSRRVIAWSVGLTLAGSVLGTVYAASMVASRLRRR</sequence>
<feature type="compositionally biased region" description="Basic and acidic residues" evidence="1">
    <location>
        <begin position="38"/>
        <end position="70"/>
    </location>
</feature>
<evidence type="ECO:0000256" key="2">
    <source>
        <dbReference type="SAM" id="Phobius"/>
    </source>
</evidence>
<feature type="region of interest" description="Disordered" evidence="1">
    <location>
        <begin position="1"/>
        <end position="72"/>
    </location>
</feature>
<keyword evidence="2" id="KW-1133">Transmembrane helix</keyword>
<dbReference type="OrthoDB" id="48306at2759"/>
<name>C1EAX9_MICCC</name>
<dbReference type="PANTHER" id="PTHR21530">
    <property type="entry name" value="PHEROMONE SHUTDOWN PROTEIN"/>
    <property type="match status" value="1"/>
</dbReference>
<evidence type="ECO:0000313" key="4">
    <source>
        <dbReference type="Proteomes" id="UP000002009"/>
    </source>
</evidence>
<dbReference type="PANTHER" id="PTHR21530:SF7">
    <property type="entry name" value="TRAB DOMAIN-CONTAINING PROTEIN"/>
    <property type="match status" value="1"/>
</dbReference>
<keyword evidence="2" id="KW-0472">Membrane</keyword>
<gene>
    <name evidence="3" type="ORF">MICPUN_60234</name>
</gene>
<dbReference type="InParanoid" id="C1EAX9"/>
<keyword evidence="4" id="KW-1185">Reference proteome</keyword>
<feature type="transmembrane region" description="Helical" evidence="2">
    <location>
        <begin position="353"/>
        <end position="373"/>
    </location>
</feature>
<dbReference type="InterPro" id="IPR002816">
    <property type="entry name" value="TraB/PrgY/GumN_fam"/>
</dbReference>
<dbReference type="GeneID" id="8244968"/>
<dbReference type="Proteomes" id="UP000002009">
    <property type="component" value="Chromosome 7"/>
</dbReference>
<organism evidence="3 4">
    <name type="scientific">Micromonas commoda (strain RCC299 / NOUM17 / CCMP2709)</name>
    <name type="common">Picoplanktonic green alga</name>
    <dbReference type="NCBI Taxonomy" id="296587"/>
    <lineage>
        <taxon>Eukaryota</taxon>
        <taxon>Viridiplantae</taxon>
        <taxon>Chlorophyta</taxon>
        <taxon>Mamiellophyceae</taxon>
        <taxon>Mamiellales</taxon>
        <taxon>Mamiellaceae</taxon>
        <taxon>Micromonas</taxon>
    </lineage>
</organism>
<dbReference type="eggNOG" id="KOG2860">
    <property type="taxonomic scope" value="Eukaryota"/>
</dbReference>
<evidence type="ECO:0000313" key="3">
    <source>
        <dbReference type="EMBL" id="ACO65285.1"/>
    </source>
</evidence>
<dbReference type="EMBL" id="CP001328">
    <property type="protein sequence ID" value="ACO65285.1"/>
    <property type="molecule type" value="Genomic_DNA"/>
</dbReference>
<dbReference type="KEGG" id="mis:MICPUN_60234"/>